<evidence type="ECO:0000259" key="1">
    <source>
        <dbReference type="Pfam" id="PF20615"/>
    </source>
</evidence>
<evidence type="ECO:0000313" key="2">
    <source>
        <dbReference type="EMBL" id="ALG87058.1"/>
    </source>
</evidence>
<dbReference type="KEGG" id="goq:ACH46_19475"/>
<dbReference type="InterPro" id="IPR046543">
    <property type="entry name" value="DUF6802"/>
</dbReference>
<accession>A0A0N9NF95</accession>
<evidence type="ECO:0000313" key="3">
    <source>
        <dbReference type="Proteomes" id="UP000063789"/>
    </source>
</evidence>
<dbReference type="PATRIC" id="fig|1136941.3.peg.3987"/>
<name>A0A0N9NF95_9ACTN</name>
<reference evidence="3" key="1">
    <citation type="submission" date="2015-06" db="EMBL/GenBank/DDBJ databases">
        <title>Complete genome sequence and metabolic analysis of phthalate degradation pathway in Gordonia sp. QH-11.</title>
        <authorList>
            <person name="Jin D."/>
            <person name="Kong X."/>
            <person name="Bai Z."/>
        </authorList>
    </citation>
    <scope>NUCLEOTIDE SEQUENCE [LARGE SCALE GENOMIC DNA]</scope>
    <source>
        <strain evidence="3">QH-11</strain>
    </source>
</reference>
<dbReference type="Pfam" id="PF20615">
    <property type="entry name" value="DUF6802"/>
    <property type="match status" value="1"/>
</dbReference>
<dbReference type="Proteomes" id="UP000063789">
    <property type="component" value="Chromosome"/>
</dbReference>
<reference evidence="2 3" key="2">
    <citation type="journal article" date="2017" name="Int. J. Syst. Evol. Microbiol.">
        <title>Gordonia phthalatica sp. nov., a di-n-butyl phthalate-degrading bacterium isolated from activated sludge.</title>
        <authorList>
            <person name="Jin D."/>
            <person name="Kong X."/>
            <person name="Jia M."/>
            <person name="Yu X."/>
            <person name="Wang X."/>
            <person name="Zhuang X."/>
            <person name="Deng Y."/>
            <person name="Bai Z."/>
        </authorList>
    </citation>
    <scope>NUCLEOTIDE SEQUENCE [LARGE SCALE GENOMIC DNA]</scope>
    <source>
        <strain evidence="2 3">QH-11</strain>
    </source>
</reference>
<dbReference type="AlphaFoldDB" id="A0A0N9NF95"/>
<gene>
    <name evidence="2" type="ORF">ACH46_19475</name>
</gene>
<organism evidence="2 3">
    <name type="scientific">Gordonia phthalatica</name>
    <dbReference type="NCBI Taxonomy" id="1136941"/>
    <lineage>
        <taxon>Bacteria</taxon>
        <taxon>Bacillati</taxon>
        <taxon>Actinomycetota</taxon>
        <taxon>Actinomycetes</taxon>
        <taxon>Mycobacteriales</taxon>
        <taxon>Gordoniaceae</taxon>
        <taxon>Gordonia</taxon>
    </lineage>
</organism>
<feature type="domain" description="DUF6802" evidence="1">
    <location>
        <begin position="24"/>
        <end position="96"/>
    </location>
</feature>
<proteinExistence type="predicted"/>
<keyword evidence="3" id="KW-1185">Reference proteome</keyword>
<dbReference type="STRING" id="1136941.ACH46_19475"/>
<dbReference type="EMBL" id="CP011853">
    <property type="protein sequence ID" value="ALG87058.1"/>
    <property type="molecule type" value="Genomic_DNA"/>
</dbReference>
<protein>
    <recommendedName>
        <fullName evidence="1">DUF6802 domain-containing protein</fullName>
    </recommendedName>
</protein>
<sequence>MVTDATSDDLGADAHDNLWWYSDGTVWDLGPAEFDADGDGRADSLTSEIEGFSAILTDADGDGRVDRMSVLRSDGRVAAWQLEDSGGEWNPTALGRVE</sequence>